<dbReference type="GO" id="GO:0015562">
    <property type="term" value="F:efflux transmembrane transporter activity"/>
    <property type="evidence" value="ECO:0007669"/>
    <property type="project" value="InterPro"/>
</dbReference>
<dbReference type="PANTHER" id="PTHR30203">
    <property type="entry name" value="OUTER MEMBRANE CATION EFFLUX PROTEIN"/>
    <property type="match status" value="1"/>
</dbReference>
<dbReference type="NCBIfam" id="TIGR01845">
    <property type="entry name" value="outer_NodT"/>
    <property type="match status" value="1"/>
</dbReference>
<dbReference type="PANTHER" id="PTHR30203:SF25">
    <property type="entry name" value="OUTER MEMBRANE PROTEIN-RELATED"/>
    <property type="match status" value="1"/>
</dbReference>
<dbReference type="AlphaFoldDB" id="A0AA43Q7E5"/>
<keyword evidence="3" id="KW-0175">Coiled coil</keyword>
<protein>
    <submittedName>
        <fullName evidence="4">Efflux transporter outer membrane subunit</fullName>
    </submittedName>
</protein>
<keyword evidence="2" id="KW-0472">Membrane</keyword>
<reference evidence="4" key="1">
    <citation type="submission" date="2023-01" db="EMBL/GenBank/DDBJ databases">
        <title>Biogeochemical cycle of methane in antarctic sediments.</title>
        <authorList>
            <person name="Roldan D.M."/>
            <person name="Menes R.J."/>
        </authorList>
    </citation>
    <scope>NUCLEOTIDE SEQUENCE [LARGE SCALE GENOMIC DNA]</scope>
    <source>
        <strain evidence="4">K-2018 MAG008</strain>
    </source>
</reference>
<evidence type="ECO:0000256" key="1">
    <source>
        <dbReference type="ARBA" id="ARBA00007613"/>
    </source>
</evidence>
<comment type="similarity">
    <text evidence="1 2">Belongs to the outer membrane factor (OMF) (TC 1.B.17) family.</text>
</comment>
<sequence>MKNPYYPLTMKDDACPIMLGQSQQHVVAGVQALLVHAGRACIPAVDNALVVVLERSRIVGLTLICAATLSACAVGPDYKVPTTDAGPVFVNANTPEFSVQGVDVAWWKLFEDKALIQLVDQTVQHNRDLQIARANLREARALYMDAGLNLAPIVSSHANYTDQKRSAGAMNNLSFAPRDLKLYNIGFDAFWEVDFFGRVRRNVEASSDEVDAQEASLRDLGVSLIAEVARNYFELRGLQNQLTTAKKNAENQAKTLEITQVRLENGRGTELDTSRATAQLDSTLAIIPPLENGIYQAMHRLSVLTGQFPGALTQKLSKSAPLPKIPKTIHIGQPAELLRRRPDIRIAERTLAAATARIGVATADLFPRVTFVGTLSLEASTFSGIGAARSDAYSLGPKISWAALDLGHVYARIKAADARAEASLAQYEQTVLSALEETENALVNYNRARIRRGLLTSAATASERAHELAHLRFAEGISDFLTVLDTELRLLQDQDRLAQSETATATALVALYKALGGGWESNLDAGKTD</sequence>
<keyword evidence="2" id="KW-0449">Lipoprotein</keyword>
<keyword evidence="5" id="KW-1185">Reference proteome</keyword>
<keyword evidence="2" id="KW-0812">Transmembrane</keyword>
<accession>A0AA43Q7E5</accession>
<evidence type="ECO:0000313" key="4">
    <source>
        <dbReference type="EMBL" id="MDI1230698.1"/>
    </source>
</evidence>
<dbReference type="Gene3D" id="1.20.1600.10">
    <property type="entry name" value="Outer membrane efflux proteins (OEP)"/>
    <property type="match status" value="1"/>
</dbReference>
<comment type="caution">
    <text evidence="4">The sequence shown here is derived from an EMBL/GenBank/DDBJ whole genome shotgun (WGS) entry which is preliminary data.</text>
</comment>
<comment type="subcellular location">
    <subcellularLocation>
        <location evidence="2">Cell outer membrane</location>
        <topology evidence="2">Lipid-anchor</topology>
    </subcellularLocation>
</comment>
<organism evidence="4 5">
    <name type="scientific">Candidatus Methylobacter titanis</name>
    <dbReference type="NCBI Taxonomy" id="3053457"/>
    <lineage>
        <taxon>Bacteria</taxon>
        <taxon>Pseudomonadati</taxon>
        <taxon>Pseudomonadota</taxon>
        <taxon>Gammaproteobacteria</taxon>
        <taxon>Methylococcales</taxon>
        <taxon>Methylococcaceae</taxon>
        <taxon>Methylobacter</taxon>
    </lineage>
</organism>
<name>A0AA43Q7E5_9GAMM</name>
<gene>
    <name evidence="4" type="ORF">PSU93_06075</name>
</gene>
<dbReference type="Proteomes" id="UP001160519">
    <property type="component" value="Unassembled WGS sequence"/>
</dbReference>
<dbReference type="Pfam" id="PF02321">
    <property type="entry name" value="OEP"/>
    <property type="match status" value="2"/>
</dbReference>
<dbReference type="SUPFAM" id="SSF56954">
    <property type="entry name" value="Outer membrane efflux proteins (OEP)"/>
    <property type="match status" value="1"/>
</dbReference>
<feature type="coiled-coil region" evidence="3">
    <location>
        <begin position="235"/>
        <end position="266"/>
    </location>
</feature>
<keyword evidence="2" id="KW-1134">Transmembrane beta strand</keyword>
<dbReference type="InterPro" id="IPR003423">
    <property type="entry name" value="OMP_efflux"/>
</dbReference>
<dbReference type="InterPro" id="IPR010131">
    <property type="entry name" value="MdtP/NodT-like"/>
</dbReference>
<proteinExistence type="inferred from homology"/>
<dbReference type="GO" id="GO:0009279">
    <property type="term" value="C:cell outer membrane"/>
    <property type="evidence" value="ECO:0007669"/>
    <property type="project" value="UniProtKB-SubCell"/>
</dbReference>
<evidence type="ECO:0000313" key="5">
    <source>
        <dbReference type="Proteomes" id="UP001160519"/>
    </source>
</evidence>
<evidence type="ECO:0000256" key="3">
    <source>
        <dbReference type="SAM" id="Coils"/>
    </source>
</evidence>
<evidence type="ECO:0000256" key="2">
    <source>
        <dbReference type="RuleBase" id="RU362097"/>
    </source>
</evidence>
<keyword evidence="2" id="KW-0564">Palmitate</keyword>
<dbReference type="Gene3D" id="2.20.200.10">
    <property type="entry name" value="Outer membrane efflux proteins (OEP)"/>
    <property type="match status" value="1"/>
</dbReference>
<dbReference type="EMBL" id="JAQSDF010000013">
    <property type="protein sequence ID" value="MDI1230698.1"/>
    <property type="molecule type" value="Genomic_DNA"/>
</dbReference>